<organism evidence="1 2">
    <name type="scientific">Mariniflexile soesokkakense</name>
    <dbReference type="NCBI Taxonomy" id="1343160"/>
    <lineage>
        <taxon>Bacteria</taxon>
        <taxon>Pseudomonadati</taxon>
        <taxon>Bacteroidota</taxon>
        <taxon>Flavobacteriia</taxon>
        <taxon>Flavobacteriales</taxon>
        <taxon>Flavobacteriaceae</taxon>
        <taxon>Mariniflexile</taxon>
    </lineage>
</organism>
<dbReference type="Proteomes" id="UP001416393">
    <property type="component" value="Unassembled WGS sequence"/>
</dbReference>
<sequence>MKTILLILTFISGITSYSQNEIKDIIDKLNQNLTTYGADPSLKEVFLNRQEKILDIQGFQIPLEKTKEVYQPDEKIYQGTKIIGKVSFECEWNCIKNTEDNEQNSGVAFSFKSKKGAYLFIDLIFQLKKELAYD</sequence>
<keyword evidence="2" id="KW-1185">Reference proteome</keyword>
<evidence type="ECO:0000313" key="2">
    <source>
        <dbReference type="Proteomes" id="UP001416393"/>
    </source>
</evidence>
<dbReference type="RefSeq" id="WP_346242044.1">
    <property type="nucleotide sequence ID" value="NZ_JAZHYP010000004.1"/>
</dbReference>
<protein>
    <recommendedName>
        <fullName evidence="3">Lumazine-binding protein</fullName>
    </recommendedName>
</protein>
<gene>
    <name evidence="1" type="ORF">VP395_10920</name>
</gene>
<evidence type="ECO:0000313" key="1">
    <source>
        <dbReference type="EMBL" id="MEN3324241.1"/>
    </source>
</evidence>
<name>A0ABV0AE63_9FLAO</name>
<comment type="caution">
    <text evidence="1">The sequence shown here is derived from an EMBL/GenBank/DDBJ whole genome shotgun (WGS) entry which is preliminary data.</text>
</comment>
<evidence type="ECO:0008006" key="3">
    <source>
        <dbReference type="Google" id="ProtNLM"/>
    </source>
</evidence>
<reference evidence="1 2" key="1">
    <citation type="submission" date="2024-01" db="EMBL/GenBank/DDBJ databases">
        <title>Mariniflexile litorale sp. nov., isolated from the shallow sediments of the Sea of Japan.</title>
        <authorList>
            <person name="Romanenko L."/>
            <person name="Bystritskaya E."/>
            <person name="Isaeva M."/>
        </authorList>
    </citation>
    <scope>NUCLEOTIDE SEQUENCE [LARGE SCALE GENOMIC DNA]</scope>
    <source>
        <strain evidence="1 2">KCTC 32427</strain>
    </source>
</reference>
<dbReference type="EMBL" id="JAZHYP010000004">
    <property type="protein sequence ID" value="MEN3324241.1"/>
    <property type="molecule type" value="Genomic_DNA"/>
</dbReference>
<accession>A0ABV0AE63</accession>
<proteinExistence type="predicted"/>